<dbReference type="InterPro" id="IPR036691">
    <property type="entry name" value="Endo/exonu/phosph_ase_sf"/>
</dbReference>
<sequence length="335" mass="36645">MKRGCPSPTEQPSAKVIAEMDADSPASPPEQESGQRLHGGLPDWIAVTRRRAAKPRPDNGRPKPLATANVFKPLPVQETPGAKPHMAQLSSKTKADKESALAALKGVERLQFHTYTDKDDRAHISVVQGLYYSSAEELGSALLELGFKPTKVVAFKGDALVPRCQTFGHAERNCNRAARCVKCTGAHLTAECDRKEEAPVRCCNCGGERDGQTDNRARGGVAIFVKSNISHHSLPPVEHDICDIIAIRLESHRGQTPITIVNFYCPKQDSRITTAIAKALSLGNTVICSGDFNARHRHWDCNRANSNGSRLFNHFAGHEYNILIQQQSNPPPLQP</sequence>
<dbReference type="InterPro" id="IPR005135">
    <property type="entry name" value="Endo/exonuclease/phosphatase"/>
</dbReference>
<proteinExistence type="predicted"/>
<protein>
    <recommendedName>
        <fullName evidence="2">Endonuclease/exonuclease/phosphatase domain-containing protein</fullName>
    </recommendedName>
</protein>
<dbReference type="Pfam" id="PF14529">
    <property type="entry name" value="Exo_endo_phos_2"/>
    <property type="match status" value="1"/>
</dbReference>
<dbReference type="SUPFAM" id="SSF56219">
    <property type="entry name" value="DNase I-like"/>
    <property type="match status" value="1"/>
</dbReference>
<evidence type="ECO:0000313" key="4">
    <source>
        <dbReference type="Proteomes" id="UP000324832"/>
    </source>
</evidence>
<dbReference type="GO" id="GO:0003824">
    <property type="term" value="F:catalytic activity"/>
    <property type="evidence" value="ECO:0007669"/>
    <property type="project" value="InterPro"/>
</dbReference>
<dbReference type="EMBL" id="FZQP02002260">
    <property type="protein sequence ID" value="VVC95289.1"/>
    <property type="molecule type" value="Genomic_DNA"/>
</dbReference>
<keyword evidence="4" id="KW-1185">Reference proteome</keyword>
<accession>A0A5E4QAL7</accession>
<gene>
    <name evidence="3" type="ORF">LSINAPIS_LOCUS7037</name>
</gene>
<dbReference type="Proteomes" id="UP000324832">
    <property type="component" value="Unassembled WGS sequence"/>
</dbReference>
<evidence type="ECO:0000313" key="3">
    <source>
        <dbReference type="EMBL" id="VVC95289.1"/>
    </source>
</evidence>
<dbReference type="PANTHER" id="PTHR33273">
    <property type="entry name" value="DOMAIN-CONTAINING PROTEIN, PUTATIVE-RELATED"/>
    <property type="match status" value="1"/>
</dbReference>
<feature type="region of interest" description="Disordered" evidence="1">
    <location>
        <begin position="1"/>
        <end position="42"/>
    </location>
</feature>
<dbReference type="PANTHER" id="PTHR33273:SF4">
    <property type="entry name" value="ENDONUCLEASE_EXONUCLEASE_PHOSPHATASE DOMAIN-CONTAINING PROTEIN"/>
    <property type="match status" value="1"/>
</dbReference>
<dbReference type="Gene3D" id="3.60.10.10">
    <property type="entry name" value="Endonuclease/exonuclease/phosphatase"/>
    <property type="match status" value="1"/>
</dbReference>
<evidence type="ECO:0000256" key="1">
    <source>
        <dbReference type="SAM" id="MobiDB-lite"/>
    </source>
</evidence>
<organism evidence="3 4">
    <name type="scientific">Leptidea sinapis</name>
    <dbReference type="NCBI Taxonomy" id="189913"/>
    <lineage>
        <taxon>Eukaryota</taxon>
        <taxon>Metazoa</taxon>
        <taxon>Ecdysozoa</taxon>
        <taxon>Arthropoda</taxon>
        <taxon>Hexapoda</taxon>
        <taxon>Insecta</taxon>
        <taxon>Pterygota</taxon>
        <taxon>Neoptera</taxon>
        <taxon>Endopterygota</taxon>
        <taxon>Lepidoptera</taxon>
        <taxon>Glossata</taxon>
        <taxon>Ditrysia</taxon>
        <taxon>Papilionoidea</taxon>
        <taxon>Pieridae</taxon>
        <taxon>Dismorphiinae</taxon>
        <taxon>Leptidea</taxon>
    </lineage>
</organism>
<evidence type="ECO:0000259" key="2">
    <source>
        <dbReference type="Pfam" id="PF14529"/>
    </source>
</evidence>
<feature type="domain" description="Endonuclease/exonuclease/phosphatase" evidence="2">
    <location>
        <begin position="258"/>
        <end position="329"/>
    </location>
</feature>
<dbReference type="AlphaFoldDB" id="A0A5E4QAL7"/>
<name>A0A5E4QAL7_9NEOP</name>
<reference evidence="3 4" key="1">
    <citation type="submission" date="2017-07" db="EMBL/GenBank/DDBJ databases">
        <authorList>
            <person name="Talla V."/>
            <person name="Backstrom N."/>
        </authorList>
    </citation>
    <scope>NUCLEOTIDE SEQUENCE [LARGE SCALE GENOMIC DNA]</scope>
</reference>